<evidence type="ECO:0000256" key="2">
    <source>
        <dbReference type="ARBA" id="ARBA00022692"/>
    </source>
</evidence>
<dbReference type="GO" id="GO:0008932">
    <property type="term" value="F:lytic endotransglycosylase activity"/>
    <property type="evidence" value="ECO:0007669"/>
    <property type="project" value="UniProtKB-UniRule"/>
</dbReference>
<evidence type="ECO:0000256" key="7">
    <source>
        <dbReference type="HAMAP-Rule" id="MF_02065"/>
    </source>
</evidence>
<evidence type="ECO:0000256" key="5">
    <source>
        <dbReference type="ARBA" id="ARBA00023239"/>
    </source>
</evidence>
<keyword evidence="3 7" id="KW-1133">Transmembrane helix</keyword>
<dbReference type="PANTHER" id="PTHR30518:SF2">
    <property type="entry name" value="ENDOLYTIC MUREIN TRANSGLYCOSYLASE"/>
    <property type="match status" value="1"/>
</dbReference>
<dbReference type="CDD" id="cd08010">
    <property type="entry name" value="MltG_like"/>
    <property type="match status" value="1"/>
</dbReference>
<evidence type="ECO:0000313" key="8">
    <source>
        <dbReference type="EMBL" id="SLM09874.1"/>
    </source>
</evidence>
<dbReference type="AlphaFoldDB" id="A0A3P3XF62"/>
<keyword evidence="1 7" id="KW-1003">Cell membrane</keyword>
<evidence type="ECO:0000256" key="4">
    <source>
        <dbReference type="ARBA" id="ARBA00023136"/>
    </source>
</evidence>
<evidence type="ECO:0000256" key="6">
    <source>
        <dbReference type="ARBA" id="ARBA00023316"/>
    </source>
</evidence>
<evidence type="ECO:0000256" key="1">
    <source>
        <dbReference type="ARBA" id="ARBA00022475"/>
    </source>
</evidence>
<evidence type="ECO:0000256" key="3">
    <source>
        <dbReference type="ARBA" id="ARBA00022989"/>
    </source>
</evidence>
<keyword evidence="4 7" id="KW-0472">Membrane</keyword>
<dbReference type="GO" id="GO:0005886">
    <property type="term" value="C:plasma membrane"/>
    <property type="evidence" value="ECO:0007669"/>
    <property type="project" value="UniProtKB-UniRule"/>
</dbReference>
<organism evidence="8">
    <name type="scientific">uncultured spirochete</name>
    <dbReference type="NCBI Taxonomy" id="156406"/>
    <lineage>
        <taxon>Bacteria</taxon>
        <taxon>Pseudomonadati</taxon>
        <taxon>Spirochaetota</taxon>
        <taxon>Spirochaetia</taxon>
        <taxon>Spirochaetales</taxon>
        <taxon>environmental samples</taxon>
    </lineage>
</organism>
<dbReference type="GO" id="GO:0009252">
    <property type="term" value="P:peptidoglycan biosynthetic process"/>
    <property type="evidence" value="ECO:0007669"/>
    <property type="project" value="UniProtKB-UniRule"/>
</dbReference>
<protein>
    <recommendedName>
        <fullName evidence="7">Endolytic murein transglycosylase</fullName>
        <ecNumber evidence="7">4.2.2.29</ecNumber>
    </recommendedName>
    <alternativeName>
        <fullName evidence="7">Peptidoglycan lytic transglycosylase</fullName>
    </alternativeName>
    <alternativeName>
        <fullName evidence="7">Peptidoglycan polymerization terminase</fullName>
    </alternativeName>
</protein>
<comment type="function">
    <text evidence="7">Functions as a peptidoglycan terminase that cleaves nascent peptidoglycan strands endolytically to terminate their elongation.</text>
</comment>
<reference evidence="8" key="1">
    <citation type="submission" date="2017-02" db="EMBL/GenBank/DDBJ databases">
        <authorList>
            <person name="Regsiter A."/>
            <person name="William W."/>
        </authorList>
    </citation>
    <scope>NUCLEOTIDE SEQUENCE</scope>
    <source>
        <strain evidence="8">Bib</strain>
    </source>
</reference>
<dbReference type="Gene3D" id="3.30.1490.480">
    <property type="entry name" value="Endolytic murein transglycosylase"/>
    <property type="match status" value="2"/>
</dbReference>
<name>A0A3P3XF62_9SPIR</name>
<dbReference type="EC" id="4.2.2.29" evidence="7"/>
<dbReference type="PANTHER" id="PTHR30518">
    <property type="entry name" value="ENDOLYTIC MUREIN TRANSGLYCOSYLASE"/>
    <property type="match status" value="1"/>
</dbReference>
<dbReference type="InterPro" id="IPR003770">
    <property type="entry name" value="MLTG-like"/>
</dbReference>
<keyword evidence="6 7" id="KW-0961">Cell wall biogenesis/degradation</keyword>
<dbReference type="Pfam" id="PF02618">
    <property type="entry name" value="YceG"/>
    <property type="match status" value="1"/>
</dbReference>
<dbReference type="GO" id="GO:0071555">
    <property type="term" value="P:cell wall organization"/>
    <property type="evidence" value="ECO:0007669"/>
    <property type="project" value="UniProtKB-KW"/>
</dbReference>
<dbReference type="EMBL" id="FWDM01000002">
    <property type="protein sequence ID" value="SLM09874.1"/>
    <property type="molecule type" value="Genomic_DNA"/>
</dbReference>
<proteinExistence type="inferred from homology"/>
<comment type="catalytic activity">
    <reaction evidence="7">
        <text>a peptidoglycan chain = a peptidoglycan chain with N-acetyl-1,6-anhydromuramyl-[peptide] at the reducing end + a peptidoglycan chain with N-acetylglucosamine at the non-reducing end.</text>
        <dbReference type="EC" id="4.2.2.29"/>
    </reaction>
</comment>
<keyword evidence="5 7" id="KW-0456">Lyase</keyword>
<dbReference type="HAMAP" id="MF_02065">
    <property type="entry name" value="MltG"/>
    <property type="match status" value="1"/>
</dbReference>
<accession>A0A3P3XF62</accession>
<keyword evidence="2 7" id="KW-0812">Transmembrane</keyword>
<comment type="similarity">
    <text evidence="7">Belongs to the transglycosylase MltG family.</text>
</comment>
<feature type="site" description="Important for catalytic activity" evidence="7">
    <location>
        <position position="221"/>
    </location>
</feature>
<sequence>MEQMMKMPNLRKIMQFSLLSIGLLVMAFSILMVVAPFRRAPAEVKIKNGATLSSVSRDLRAANVIPSSKIFALYMRLAGAERAIKPGTYRFEPSLPPYEVARKLIRGDTIALKVMIPEGRTARQIAQILESQKIVDASAFLAAVNDPVLTEKLGIPAKSSEGYLFPDTYFLEPGSDAEQIVVQMVANFRAAMKKIAGEMQDTLNAQALYEKVILASMIEREYRVPEDAPLIASVFVNRLSKNMPLQSCATVVYVLTEHLGRPHPSIVYYNDLRVKDPYNTYLNRGLPPGPISNPGEVSLKAALFPSKTDFLYFRLDDSSSGKHRFSRTLQEHNEAGIIPKGL</sequence>
<dbReference type="NCBIfam" id="TIGR00247">
    <property type="entry name" value="endolytic transglycosylase MltG"/>
    <property type="match status" value="1"/>
</dbReference>
<gene>
    <name evidence="7" type="primary">mltG</name>
    <name evidence="8" type="ORF">SPIROBIBN47_100104</name>
</gene>